<comment type="caution">
    <text evidence="2">Lacks conserved residue(s) required for the propagation of feature annotation.</text>
</comment>
<dbReference type="Pfam" id="PF00561">
    <property type="entry name" value="Abhydrolase_1"/>
    <property type="match status" value="1"/>
</dbReference>
<accession>A0A5P8FLH0</accession>
<feature type="binding site" evidence="2">
    <location>
        <position position="375"/>
    </location>
    <ligand>
        <name>substrate</name>
    </ligand>
</feature>
<evidence type="ECO:0000313" key="6">
    <source>
        <dbReference type="EMBL" id="QFQ30435.1"/>
    </source>
</evidence>
<keyword evidence="2 6" id="KW-0012">Acyltransferase</keyword>
<dbReference type="AlphaFoldDB" id="A0A5P8FLH0"/>
<keyword evidence="2" id="KW-0963">Cytoplasm</keyword>
<comment type="subunit">
    <text evidence="2">Homodimer.</text>
</comment>
<gene>
    <name evidence="2" type="primary">metXA</name>
    <name evidence="6" type="ORF">EEW87_009140</name>
</gene>
<proteinExistence type="inferred from homology"/>
<feature type="region of interest" description="Disordered" evidence="4">
    <location>
        <begin position="1"/>
        <end position="45"/>
    </location>
</feature>
<feature type="active site" evidence="2 3">
    <location>
        <position position="374"/>
    </location>
</feature>
<dbReference type="KEGG" id="jme:EEW87_009140"/>
<dbReference type="EC" id="2.3.1.31" evidence="2"/>
<dbReference type="GO" id="GO:0009092">
    <property type="term" value="P:homoserine metabolic process"/>
    <property type="evidence" value="ECO:0007669"/>
    <property type="project" value="TreeGrafter"/>
</dbReference>
<dbReference type="Gene3D" id="1.10.1740.110">
    <property type="match status" value="1"/>
</dbReference>
<dbReference type="RefSeq" id="WP_123093802.1">
    <property type="nucleotide sequence ID" value="NZ_CP044548.2"/>
</dbReference>
<dbReference type="UniPathway" id="UPA00051">
    <property type="reaction ID" value="UER00074"/>
</dbReference>
<comment type="catalytic activity">
    <reaction evidence="2">
        <text>L-homoserine + acetyl-CoA = O-acetyl-L-homoserine + CoA</text>
        <dbReference type="Rhea" id="RHEA:13701"/>
        <dbReference type="ChEBI" id="CHEBI:57287"/>
        <dbReference type="ChEBI" id="CHEBI:57288"/>
        <dbReference type="ChEBI" id="CHEBI:57476"/>
        <dbReference type="ChEBI" id="CHEBI:57716"/>
        <dbReference type="EC" id="2.3.1.31"/>
    </reaction>
</comment>
<keyword evidence="2" id="KW-0486">Methionine biosynthesis</keyword>
<protein>
    <recommendedName>
        <fullName evidence="2">Homoserine O-acetyltransferase</fullName>
        <shortName evidence="2">HAT</shortName>
        <ecNumber evidence="2">2.3.1.31</ecNumber>
    </recommendedName>
    <alternativeName>
        <fullName evidence="2">Homoserine transacetylase</fullName>
        <shortName evidence="2">HTA</shortName>
    </alternativeName>
</protein>
<comment type="similarity">
    <text evidence="2">Belongs to the AB hydrolase superfamily. MetX family.</text>
</comment>
<dbReference type="NCBIfam" id="NF001209">
    <property type="entry name" value="PRK00175.1"/>
    <property type="match status" value="1"/>
</dbReference>
<reference evidence="6 7" key="1">
    <citation type="submission" date="2019-09" db="EMBL/GenBank/DDBJ databases">
        <title>Complete Genome Sequence of Janibacter melonis M714 with both human health impact and industrial applications.</title>
        <authorList>
            <person name="Jin M."/>
            <person name="Zhao Q.R."/>
        </authorList>
    </citation>
    <scope>NUCLEOTIDE SEQUENCE [LARGE SCALE GENOMIC DNA]</scope>
    <source>
        <strain evidence="6 7">M714</strain>
    </source>
</reference>
<dbReference type="Gene3D" id="3.40.50.1820">
    <property type="entry name" value="alpha/beta hydrolase"/>
    <property type="match status" value="1"/>
</dbReference>
<name>A0A5P8FLH0_9MICO</name>
<evidence type="ECO:0000313" key="7">
    <source>
        <dbReference type="Proteomes" id="UP000271708"/>
    </source>
</evidence>
<evidence type="ECO:0000256" key="4">
    <source>
        <dbReference type="SAM" id="MobiDB-lite"/>
    </source>
</evidence>
<evidence type="ECO:0000256" key="3">
    <source>
        <dbReference type="PIRSR" id="PIRSR000443-1"/>
    </source>
</evidence>
<keyword evidence="1 2" id="KW-0808">Transferase</keyword>
<comment type="subcellular location">
    <subcellularLocation>
        <location evidence="2">Cytoplasm</location>
    </subcellularLocation>
</comment>
<feature type="binding site" evidence="2">
    <location>
        <position position="255"/>
    </location>
    <ligand>
        <name>substrate</name>
    </ligand>
</feature>
<organism evidence="6 7">
    <name type="scientific">Janibacter melonis</name>
    <dbReference type="NCBI Taxonomy" id="262209"/>
    <lineage>
        <taxon>Bacteria</taxon>
        <taxon>Bacillati</taxon>
        <taxon>Actinomycetota</taxon>
        <taxon>Actinomycetes</taxon>
        <taxon>Micrococcales</taxon>
        <taxon>Intrasporangiaceae</taxon>
        <taxon>Janibacter</taxon>
    </lineage>
</organism>
<dbReference type="InterPro" id="IPR029058">
    <property type="entry name" value="AB_hydrolase_fold"/>
</dbReference>
<feature type="active site" description="Nucleophile" evidence="2 3">
    <location>
        <position position="185"/>
    </location>
</feature>
<evidence type="ECO:0000256" key="2">
    <source>
        <dbReference type="HAMAP-Rule" id="MF_00296"/>
    </source>
</evidence>
<dbReference type="PANTHER" id="PTHR32268:SF11">
    <property type="entry name" value="HOMOSERINE O-ACETYLTRANSFERASE"/>
    <property type="match status" value="1"/>
</dbReference>
<feature type="compositionally biased region" description="Low complexity" evidence="4">
    <location>
        <begin position="13"/>
        <end position="35"/>
    </location>
</feature>
<evidence type="ECO:0000256" key="1">
    <source>
        <dbReference type="ARBA" id="ARBA00022679"/>
    </source>
</evidence>
<dbReference type="HAMAP" id="MF_00296">
    <property type="entry name" value="MetX_acyltransf"/>
    <property type="match status" value="1"/>
</dbReference>
<dbReference type="GO" id="GO:0009086">
    <property type="term" value="P:methionine biosynthetic process"/>
    <property type="evidence" value="ECO:0007669"/>
    <property type="project" value="UniProtKB-UniRule"/>
</dbReference>
<dbReference type="EMBL" id="CP044548">
    <property type="protein sequence ID" value="QFQ30435.1"/>
    <property type="molecule type" value="Genomic_DNA"/>
</dbReference>
<comment type="function">
    <text evidence="2">Transfers an acetyl group from acetyl-CoA to L-homoserine, forming acetyl-L-homoserine.</text>
</comment>
<dbReference type="SUPFAM" id="SSF53474">
    <property type="entry name" value="alpha/beta-Hydrolases"/>
    <property type="match status" value="1"/>
</dbReference>
<dbReference type="Proteomes" id="UP000271708">
    <property type="component" value="Chromosome"/>
</dbReference>
<dbReference type="OrthoDB" id="9800754at2"/>
<dbReference type="PIRSF" id="PIRSF000443">
    <property type="entry name" value="Homoser_Ac_trans"/>
    <property type="match status" value="1"/>
</dbReference>
<dbReference type="InterPro" id="IPR008220">
    <property type="entry name" value="HAT_MetX-like"/>
</dbReference>
<feature type="domain" description="AB hydrolase-1" evidence="5">
    <location>
        <begin position="80"/>
        <end position="380"/>
    </location>
</feature>
<dbReference type="PANTHER" id="PTHR32268">
    <property type="entry name" value="HOMOSERINE O-ACETYLTRANSFERASE"/>
    <property type="match status" value="1"/>
</dbReference>
<dbReference type="GO" id="GO:0004414">
    <property type="term" value="F:homoserine O-acetyltransferase activity"/>
    <property type="evidence" value="ECO:0007669"/>
    <property type="project" value="UniProtKB-UniRule"/>
</dbReference>
<comment type="pathway">
    <text evidence="2">Amino-acid biosynthesis; L-methionine biosynthesis via de novo pathway; O-acetyl-L-homoserine from L-homoserine: step 1/1.</text>
</comment>
<dbReference type="NCBIfam" id="TIGR01392">
    <property type="entry name" value="homoserO_Ac_trn"/>
    <property type="match status" value="1"/>
</dbReference>
<feature type="active site" evidence="2 3">
    <location>
        <position position="345"/>
    </location>
</feature>
<keyword evidence="2" id="KW-0028">Amino-acid biosynthesis</keyword>
<dbReference type="InterPro" id="IPR000073">
    <property type="entry name" value="AB_hydrolase_1"/>
</dbReference>
<dbReference type="GO" id="GO:0005737">
    <property type="term" value="C:cytoplasm"/>
    <property type="evidence" value="ECO:0007669"/>
    <property type="project" value="UniProtKB-SubCell"/>
</dbReference>
<sequence length="394" mass="41577">MSVTSFVRPGADRPGTPTPTSAPARAADPARPSAAWREGDDPGGRLFADVGPLDLERGTRLPAVRVAYETWGELAPDGSNAVLVEHALTGDSHVVGPSGPGHPTPGWWEGMVGPGAPVDTDRYFVVAPNVLGGCQGSTGPSSPAPDGAPWGSRFPAVTIRDQVAAEVLLADALGVTRWAAVVGGSMGGMRALEWALSEPERVERAVVLASTPYATAEQIGWSQAQVMAIRNDPHFAGGDYYGQPEGPDAGLSIARQVAHVTYRSEIELHDRFGRRGQAEGADAPFAVESYLEHHGTKLAGRFDANSYVVLTEAMNSHDVGRDRGGLESALRAYPGRLTVAAVDSDRLYPPRLTDEVAALRPGTVQRLVTSRSGHDGFLTEIEQVATIVREALDG</sequence>
<evidence type="ECO:0000259" key="5">
    <source>
        <dbReference type="Pfam" id="PF00561"/>
    </source>
</evidence>
<dbReference type="GeneID" id="59161333"/>